<dbReference type="InterPro" id="IPR051317">
    <property type="entry name" value="Gfo/Idh/MocA_oxidoreduct"/>
</dbReference>
<dbReference type="EMBL" id="PEWN01000114">
    <property type="protein sequence ID" value="PIU50925.1"/>
    <property type="molecule type" value="Genomic_DNA"/>
</dbReference>
<evidence type="ECO:0000256" key="2">
    <source>
        <dbReference type="ARBA" id="ARBA00023002"/>
    </source>
</evidence>
<keyword evidence="2" id="KW-0560">Oxidoreductase</keyword>
<dbReference type="Gene3D" id="3.40.50.720">
    <property type="entry name" value="NAD(P)-binding Rossmann-like Domain"/>
    <property type="match status" value="1"/>
</dbReference>
<evidence type="ECO:0000313" key="5">
    <source>
        <dbReference type="Proteomes" id="UP000229227"/>
    </source>
</evidence>
<feature type="domain" description="Gfo/Idh/MocA-like oxidoreductase N-terminal" evidence="3">
    <location>
        <begin position="59"/>
        <end position="155"/>
    </location>
</feature>
<dbReference type="GO" id="GO:0016491">
    <property type="term" value="F:oxidoreductase activity"/>
    <property type="evidence" value="ECO:0007669"/>
    <property type="project" value="UniProtKB-KW"/>
</dbReference>
<dbReference type="SUPFAM" id="SSF51735">
    <property type="entry name" value="NAD(P)-binding Rossmann-fold domains"/>
    <property type="match status" value="1"/>
</dbReference>
<dbReference type="InterPro" id="IPR036291">
    <property type="entry name" value="NAD(P)-bd_dom_sf"/>
</dbReference>
<gene>
    <name evidence="4" type="ORF">COS91_07085</name>
</gene>
<reference evidence="5" key="1">
    <citation type="submission" date="2017-09" db="EMBL/GenBank/DDBJ databases">
        <title>Depth-based differentiation of microbial function through sediment-hosted aquifers and enrichment of novel symbionts in the deep terrestrial subsurface.</title>
        <authorList>
            <person name="Probst A.J."/>
            <person name="Ladd B."/>
            <person name="Jarett J.K."/>
            <person name="Geller-Mcgrath D.E."/>
            <person name="Sieber C.M.K."/>
            <person name="Emerson J.B."/>
            <person name="Anantharaman K."/>
            <person name="Thomas B.C."/>
            <person name="Malmstrom R."/>
            <person name="Stieglmeier M."/>
            <person name="Klingl A."/>
            <person name="Woyke T."/>
            <person name="Ryan C.M."/>
            <person name="Banfield J.F."/>
        </authorList>
    </citation>
    <scope>NUCLEOTIDE SEQUENCE [LARGE SCALE GENOMIC DNA]</scope>
</reference>
<organism evidence="4 5">
    <name type="scientific">Candidatus Desantisbacteria bacterium CG07_land_8_20_14_0_80_39_15</name>
    <dbReference type="NCBI Taxonomy" id="1974549"/>
    <lineage>
        <taxon>Bacteria</taxon>
        <taxon>Candidatus Desantisiibacteriota</taxon>
    </lineage>
</organism>
<accession>A0A2M6ZEZ9</accession>
<comment type="similarity">
    <text evidence="1">Belongs to the Gfo/Idh/MocA family.</text>
</comment>
<name>A0A2M6ZEZ9_9BACT</name>
<dbReference type="Proteomes" id="UP000229227">
    <property type="component" value="Unassembled WGS sequence"/>
</dbReference>
<feature type="non-terminal residue" evidence="4">
    <location>
        <position position="333"/>
    </location>
</feature>
<sequence>MAKIRVGMIRCDLHAIYYASLIQEHDPYLLREQEYGKGGYFYFYTYYNAPARIAFPMVSGFEITKLWDENRKAAENMSKIYLGKPKLCNSFEEVSDDVDLVFIPDCNGDGSDHLKLATPGIKKGVPTFIDKPFAYEVKDARELVKLAKKHKVPIMSLSILRELPHITRFRHRFAEIGQPEFGIIRAGNMEKMSGHIHAISLAQHLFGAGVESVECMGQTPLACVLLDYGTKANRPQKGVILCCASGGMYHCSFYASVYSSLGVIHSPQFSDFEFPWGCIKILKMVKKMVITHKPQVSYEEMIECIAIVTAARKAQKLRRKVYLKEVSVIQTLN</sequence>
<dbReference type="InterPro" id="IPR000683">
    <property type="entry name" value="Gfo/Idh/MocA-like_OxRdtase_N"/>
</dbReference>
<dbReference type="PANTHER" id="PTHR43708">
    <property type="entry name" value="CONSERVED EXPRESSED OXIDOREDUCTASE (EUROFUNG)"/>
    <property type="match status" value="1"/>
</dbReference>
<protein>
    <recommendedName>
        <fullName evidence="3">Gfo/Idh/MocA-like oxidoreductase N-terminal domain-containing protein</fullName>
    </recommendedName>
</protein>
<dbReference type="AlphaFoldDB" id="A0A2M6ZEZ9"/>
<evidence type="ECO:0000256" key="1">
    <source>
        <dbReference type="ARBA" id="ARBA00010928"/>
    </source>
</evidence>
<evidence type="ECO:0000259" key="3">
    <source>
        <dbReference type="Pfam" id="PF01408"/>
    </source>
</evidence>
<dbReference type="Pfam" id="PF01408">
    <property type="entry name" value="GFO_IDH_MocA"/>
    <property type="match status" value="1"/>
</dbReference>
<comment type="caution">
    <text evidence="4">The sequence shown here is derived from an EMBL/GenBank/DDBJ whole genome shotgun (WGS) entry which is preliminary data.</text>
</comment>
<proteinExistence type="inferred from homology"/>
<evidence type="ECO:0000313" key="4">
    <source>
        <dbReference type="EMBL" id="PIU50925.1"/>
    </source>
</evidence>
<dbReference type="GO" id="GO:0000166">
    <property type="term" value="F:nucleotide binding"/>
    <property type="evidence" value="ECO:0007669"/>
    <property type="project" value="InterPro"/>
</dbReference>
<dbReference type="PANTHER" id="PTHR43708:SF5">
    <property type="entry name" value="CONSERVED EXPRESSED OXIDOREDUCTASE (EUROFUNG)-RELATED"/>
    <property type="match status" value="1"/>
</dbReference>